<dbReference type="InParanoid" id="A0A6P9ECX1"/>
<name>A0A6P9ECX1_JUGRE</name>
<dbReference type="Proteomes" id="UP000235220">
    <property type="component" value="Chromosome 13"/>
</dbReference>
<dbReference type="AlphaFoldDB" id="A0A6P9ECX1"/>
<evidence type="ECO:0000313" key="2">
    <source>
        <dbReference type="RefSeq" id="XP_035540632.1"/>
    </source>
</evidence>
<keyword evidence="1" id="KW-1185">Reference proteome</keyword>
<dbReference type="RefSeq" id="XP_035540632.1">
    <property type="nucleotide sequence ID" value="XM_035684739.1"/>
</dbReference>
<organism evidence="1 2">
    <name type="scientific">Juglans regia</name>
    <name type="common">English walnut</name>
    <dbReference type="NCBI Taxonomy" id="51240"/>
    <lineage>
        <taxon>Eukaryota</taxon>
        <taxon>Viridiplantae</taxon>
        <taxon>Streptophyta</taxon>
        <taxon>Embryophyta</taxon>
        <taxon>Tracheophyta</taxon>
        <taxon>Spermatophyta</taxon>
        <taxon>Magnoliopsida</taxon>
        <taxon>eudicotyledons</taxon>
        <taxon>Gunneridae</taxon>
        <taxon>Pentapetalae</taxon>
        <taxon>rosids</taxon>
        <taxon>fabids</taxon>
        <taxon>Fagales</taxon>
        <taxon>Juglandaceae</taxon>
        <taxon>Juglans</taxon>
    </lineage>
</organism>
<reference evidence="2" key="1">
    <citation type="submission" date="2025-08" db="UniProtKB">
        <authorList>
            <consortium name="RefSeq"/>
        </authorList>
    </citation>
    <scope>IDENTIFICATION</scope>
    <source>
        <tissue evidence="2">Leaves</tissue>
    </source>
</reference>
<proteinExistence type="predicted"/>
<gene>
    <name evidence="2" type="primary">LOC109002108</name>
</gene>
<evidence type="ECO:0000313" key="1">
    <source>
        <dbReference type="Proteomes" id="UP000235220"/>
    </source>
</evidence>
<dbReference type="GeneID" id="109002108"/>
<accession>A0A6P9ECX1</accession>
<protein>
    <submittedName>
        <fullName evidence="2">Uncharacterized protein LOC109002108 isoform X1</fullName>
    </submittedName>
</protein>
<sequence length="150" mass="17400">MGMKPGQNIIITCLEGRTSSLTTSRWFLRWQFKLRLEHDQITGYMPIMEYCEFMVVHWVERDVGEIKEEEDVRCREVLLVVEDDVLVLAPPLANTCTHAILIHSQLVFVSCYTERERDIVPINLEPDMDIMINNNLHLSICAVTKLGPRN</sequence>